<keyword evidence="3" id="KW-1185">Reference proteome</keyword>
<dbReference type="EMBL" id="PNBA02000010">
    <property type="protein sequence ID" value="KAG6411614.1"/>
    <property type="molecule type" value="Genomic_DNA"/>
</dbReference>
<name>A0A8X8ZPN9_SALSN</name>
<evidence type="ECO:0000313" key="2">
    <source>
        <dbReference type="EMBL" id="KAG6411614.1"/>
    </source>
</evidence>
<protein>
    <submittedName>
        <fullName evidence="2">Uncharacterized protein</fullName>
    </submittedName>
</protein>
<dbReference type="AlphaFoldDB" id="A0A8X8ZPN9"/>
<reference evidence="2" key="2">
    <citation type="submission" date="2020-08" db="EMBL/GenBank/DDBJ databases">
        <title>Plant Genome Project.</title>
        <authorList>
            <person name="Zhang R.-G."/>
        </authorList>
    </citation>
    <scope>NUCLEOTIDE SEQUENCE</scope>
    <source>
        <strain evidence="2">Huo1</strain>
        <tissue evidence="2">Leaf</tissue>
    </source>
</reference>
<comment type="caution">
    <text evidence="2">The sequence shown here is derived from an EMBL/GenBank/DDBJ whole genome shotgun (WGS) entry which is preliminary data.</text>
</comment>
<feature type="compositionally biased region" description="Basic and acidic residues" evidence="1">
    <location>
        <begin position="1"/>
        <end position="11"/>
    </location>
</feature>
<proteinExistence type="predicted"/>
<evidence type="ECO:0000256" key="1">
    <source>
        <dbReference type="SAM" id="MobiDB-lite"/>
    </source>
</evidence>
<gene>
    <name evidence="2" type="ORF">SASPL_129697</name>
</gene>
<evidence type="ECO:0000313" key="3">
    <source>
        <dbReference type="Proteomes" id="UP000298416"/>
    </source>
</evidence>
<dbReference type="Proteomes" id="UP000298416">
    <property type="component" value="Unassembled WGS sequence"/>
</dbReference>
<reference evidence="2" key="1">
    <citation type="submission" date="2018-01" db="EMBL/GenBank/DDBJ databases">
        <authorList>
            <person name="Mao J.F."/>
        </authorList>
    </citation>
    <scope>NUCLEOTIDE SEQUENCE</scope>
    <source>
        <strain evidence="2">Huo1</strain>
        <tissue evidence="2">Leaf</tissue>
    </source>
</reference>
<feature type="region of interest" description="Disordered" evidence="1">
    <location>
        <begin position="1"/>
        <end position="63"/>
    </location>
</feature>
<sequence length="180" mass="19854">MMVLGRAERRRTMMVLGRAERKKNDDSDGSSQNTRKDDGAGPSLPQEPPLVVPKTARKKAKVIPKNKGYSTNTFLGWYERDIEANKVHGVGGLQDQVEPAVGQAYEVQTATDEAQYHVDEPAEVVCEEVESEAGAYVGNAHTKDDVYRPIIDGLKDYGPFKSHSEGKFVPDFVEAAVVFE</sequence>
<organism evidence="2">
    <name type="scientific">Salvia splendens</name>
    <name type="common">Scarlet sage</name>
    <dbReference type="NCBI Taxonomy" id="180675"/>
    <lineage>
        <taxon>Eukaryota</taxon>
        <taxon>Viridiplantae</taxon>
        <taxon>Streptophyta</taxon>
        <taxon>Embryophyta</taxon>
        <taxon>Tracheophyta</taxon>
        <taxon>Spermatophyta</taxon>
        <taxon>Magnoliopsida</taxon>
        <taxon>eudicotyledons</taxon>
        <taxon>Gunneridae</taxon>
        <taxon>Pentapetalae</taxon>
        <taxon>asterids</taxon>
        <taxon>lamiids</taxon>
        <taxon>Lamiales</taxon>
        <taxon>Lamiaceae</taxon>
        <taxon>Nepetoideae</taxon>
        <taxon>Mentheae</taxon>
        <taxon>Salviinae</taxon>
        <taxon>Salvia</taxon>
        <taxon>Salvia subgen. Calosphace</taxon>
        <taxon>core Calosphace</taxon>
    </lineage>
</organism>
<accession>A0A8X8ZPN9</accession>